<keyword evidence="2" id="KW-1185">Reference proteome</keyword>
<name>A0ACB9PP14_BAUVA</name>
<proteinExistence type="predicted"/>
<accession>A0ACB9PP14</accession>
<sequence length="86" mass="9686">MNSGDNNLNNQTMFCNSTDITAFSKTEYPLAHHAKMFRLHAAVAIPLPSVYTDLLISSWNFSCLRIALIVKNICFNILTCSYGQRN</sequence>
<dbReference type="Proteomes" id="UP000828941">
    <property type="component" value="Chromosome 3"/>
</dbReference>
<evidence type="ECO:0000313" key="1">
    <source>
        <dbReference type="EMBL" id="KAI4350216.1"/>
    </source>
</evidence>
<comment type="caution">
    <text evidence="1">The sequence shown here is derived from an EMBL/GenBank/DDBJ whole genome shotgun (WGS) entry which is preliminary data.</text>
</comment>
<protein>
    <submittedName>
        <fullName evidence="1">Uncharacterized protein</fullName>
    </submittedName>
</protein>
<gene>
    <name evidence="1" type="ORF">L6164_004689</name>
</gene>
<dbReference type="EMBL" id="CM039428">
    <property type="protein sequence ID" value="KAI4350216.1"/>
    <property type="molecule type" value="Genomic_DNA"/>
</dbReference>
<organism evidence="1 2">
    <name type="scientific">Bauhinia variegata</name>
    <name type="common">Purple orchid tree</name>
    <name type="synonym">Phanera variegata</name>
    <dbReference type="NCBI Taxonomy" id="167791"/>
    <lineage>
        <taxon>Eukaryota</taxon>
        <taxon>Viridiplantae</taxon>
        <taxon>Streptophyta</taxon>
        <taxon>Embryophyta</taxon>
        <taxon>Tracheophyta</taxon>
        <taxon>Spermatophyta</taxon>
        <taxon>Magnoliopsida</taxon>
        <taxon>eudicotyledons</taxon>
        <taxon>Gunneridae</taxon>
        <taxon>Pentapetalae</taxon>
        <taxon>rosids</taxon>
        <taxon>fabids</taxon>
        <taxon>Fabales</taxon>
        <taxon>Fabaceae</taxon>
        <taxon>Cercidoideae</taxon>
        <taxon>Cercideae</taxon>
        <taxon>Bauhiniinae</taxon>
        <taxon>Bauhinia</taxon>
    </lineage>
</organism>
<evidence type="ECO:0000313" key="2">
    <source>
        <dbReference type="Proteomes" id="UP000828941"/>
    </source>
</evidence>
<reference evidence="1 2" key="1">
    <citation type="journal article" date="2022" name="DNA Res.">
        <title>Chromosomal-level genome assembly of the orchid tree Bauhinia variegata (Leguminosae; Cercidoideae) supports the allotetraploid origin hypothesis of Bauhinia.</title>
        <authorList>
            <person name="Zhong Y."/>
            <person name="Chen Y."/>
            <person name="Zheng D."/>
            <person name="Pang J."/>
            <person name="Liu Y."/>
            <person name="Luo S."/>
            <person name="Meng S."/>
            <person name="Qian L."/>
            <person name="Wei D."/>
            <person name="Dai S."/>
            <person name="Zhou R."/>
        </authorList>
    </citation>
    <scope>NUCLEOTIDE SEQUENCE [LARGE SCALE GENOMIC DNA]</scope>
    <source>
        <strain evidence="1">BV-YZ2020</strain>
    </source>
</reference>